<dbReference type="EMBL" id="RQJP01000005">
    <property type="protein sequence ID" value="RRB11367.1"/>
    <property type="molecule type" value="Genomic_DNA"/>
</dbReference>
<protein>
    <recommendedName>
        <fullName evidence="5">Outer membrane protein beta-barrel domain-containing protein</fullName>
    </recommendedName>
</protein>
<dbReference type="AlphaFoldDB" id="A0A3P1CDJ0"/>
<feature type="region of interest" description="Disordered" evidence="1">
    <location>
        <begin position="91"/>
        <end position="190"/>
    </location>
</feature>
<evidence type="ECO:0000256" key="1">
    <source>
        <dbReference type="SAM" id="MobiDB-lite"/>
    </source>
</evidence>
<evidence type="ECO:0000313" key="4">
    <source>
        <dbReference type="Proteomes" id="UP000274271"/>
    </source>
</evidence>
<evidence type="ECO:0000313" key="3">
    <source>
        <dbReference type="EMBL" id="RRB11367.1"/>
    </source>
</evidence>
<organism evidence="3 4">
    <name type="scientific">Larkinella knui</name>
    <dbReference type="NCBI Taxonomy" id="2025310"/>
    <lineage>
        <taxon>Bacteria</taxon>
        <taxon>Pseudomonadati</taxon>
        <taxon>Bacteroidota</taxon>
        <taxon>Cytophagia</taxon>
        <taxon>Cytophagales</taxon>
        <taxon>Spirosomataceae</taxon>
        <taxon>Larkinella</taxon>
    </lineage>
</organism>
<gene>
    <name evidence="3" type="ORF">EHT87_23045</name>
</gene>
<dbReference type="OrthoDB" id="917001at2"/>
<evidence type="ECO:0000256" key="2">
    <source>
        <dbReference type="SAM" id="Phobius"/>
    </source>
</evidence>
<dbReference type="RefSeq" id="WP_124909036.1">
    <property type="nucleotide sequence ID" value="NZ_RQJP01000005.1"/>
</dbReference>
<feature type="compositionally biased region" description="Basic and acidic residues" evidence="1">
    <location>
        <begin position="102"/>
        <end position="120"/>
    </location>
</feature>
<keyword evidence="4" id="KW-1185">Reference proteome</keyword>
<proteinExistence type="predicted"/>
<reference evidence="3 4" key="1">
    <citation type="submission" date="2018-11" db="EMBL/GenBank/DDBJ databases">
        <authorList>
            <person name="Zhou Z."/>
            <person name="Wang G."/>
        </authorList>
    </citation>
    <scope>NUCLEOTIDE SEQUENCE [LARGE SCALE GENOMIC DNA]</scope>
    <source>
        <strain evidence="3 4">KCTC42998</strain>
    </source>
</reference>
<keyword evidence="2" id="KW-0472">Membrane</keyword>
<dbReference type="Proteomes" id="UP000274271">
    <property type="component" value="Unassembled WGS sequence"/>
</dbReference>
<keyword evidence="2" id="KW-1133">Transmembrane helix</keyword>
<sequence>MATTEDEWERLFRQRLENYESEPAENALERIFMGTKPPAIEKPGGTFRRRLGWSTALLSMLGFLAIGIWQYRELSTGSFVKSPAVAKLVSKTKTAQAAMSPERGRLTAEPTDAKTDRSEPRGSQQLPQTEVVFKPGMKSPARTAMPVTDEPLSEGGMAQKRRRKPDLPDDNPVRRDRPTATDQAKIETEHRTKQLPDEVNFTTNQSLEAITRTAEEKVGKPELVFRFMAGKTTRLSFPAGPLPAIPSTASNNQTSTIEPERVAVRPSYFASVMPLYTYRQVTPVRHDEVVMEKIRTATSFSARTGWRVQAGAEWPLSRSLGLRVGAVYQQLQQQLTYSTRALRSDSSKVEWIDQQTIKLTPLYKSEEHHVKTTWQYVALSAEGRLYFNPDQSAGLRHSIAAGGSVGYLISGRSKQRWQPFLQASYSIERRLTENLRLQVEPGIVYNLTAINDNSRCFSVRPYSYGLVIGLHWHP</sequence>
<keyword evidence="2" id="KW-0812">Transmembrane</keyword>
<comment type="caution">
    <text evidence="3">The sequence shown here is derived from an EMBL/GenBank/DDBJ whole genome shotgun (WGS) entry which is preliminary data.</text>
</comment>
<evidence type="ECO:0008006" key="5">
    <source>
        <dbReference type="Google" id="ProtNLM"/>
    </source>
</evidence>
<feature type="transmembrane region" description="Helical" evidence="2">
    <location>
        <begin position="51"/>
        <end position="71"/>
    </location>
</feature>
<accession>A0A3P1CDJ0</accession>
<name>A0A3P1CDJ0_9BACT</name>
<feature type="compositionally biased region" description="Basic and acidic residues" evidence="1">
    <location>
        <begin position="165"/>
        <end position="190"/>
    </location>
</feature>